<dbReference type="Proteomes" id="UP000190962">
    <property type="component" value="Unassembled WGS sequence"/>
</dbReference>
<dbReference type="GO" id="GO:0046052">
    <property type="term" value="P:UTP catabolic process"/>
    <property type="evidence" value="ECO:0007669"/>
    <property type="project" value="TreeGrafter"/>
</dbReference>
<dbReference type="SUPFAM" id="SSF101386">
    <property type="entry name" value="all-alpha NTP pyrophosphatases"/>
    <property type="match status" value="2"/>
</dbReference>
<dbReference type="Pfam" id="PF03819">
    <property type="entry name" value="MazG"/>
    <property type="match status" value="2"/>
</dbReference>
<feature type="domain" description="NTP pyrophosphohydrolase MazG-like" evidence="5">
    <location>
        <begin position="168"/>
        <end position="224"/>
    </location>
</feature>
<reference evidence="6 8" key="1">
    <citation type="journal article" date="2014" name="BMC Genomics">
        <title>The genome of the intracellular bacterium of the coastal bivalve, Solemya velum: a blueprint for thriving in and out of symbiosis.</title>
        <authorList>
            <person name="Dmytrenko O."/>
            <person name="Russell S.L."/>
            <person name="Loo W.T."/>
            <person name="Fontanez K.M."/>
            <person name="Liao L."/>
            <person name="Roeselers G."/>
            <person name="Sharma R."/>
            <person name="Stewart F.J."/>
            <person name="Newton I.L."/>
            <person name="Woyke T."/>
            <person name="Wu D."/>
            <person name="Lang J.M."/>
            <person name="Eisen J.A."/>
            <person name="Cavanaugh C.M."/>
        </authorList>
    </citation>
    <scope>NUCLEOTIDE SEQUENCE [LARGE SCALE GENOMIC DNA]</scope>
    <source>
        <strain evidence="6 8">WH</strain>
    </source>
</reference>
<dbReference type="NCBIfam" id="TIGR00444">
    <property type="entry name" value="mazG"/>
    <property type="match status" value="1"/>
</dbReference>
<gene>
    <name evidence="7" type="ORF">BOV88_06495</name>
    <name evidence="6" type="ORF">JV46_06370</name>
</gene>
<dbReference type="NCBIfam" id="NF007113">
    <property type="entry name" value="PRK09562.1"/>
    <property type="match status" value="1"/>
</dbReference>
<dbReference type="EC" id="3.6.1.8" evidence="3"/>
<reference evidence="7 9" key="2">
    <citation type="submission" date="2016-11" db="EMBL/GenBank/DDBJ databases">
        <title>Mixed transmission modes and dynamic genome evolution in an obligate animal-bacterial symbiosis.</title>
        <authorList>
            <person name="Russell S.L."/>
            <person name="Corbett-Detig R.B."/>
            <person name="Cavanaugh C.M."/>
        </authorList>
    </citation>
    <scope>NUCLEOTIDE SEQUENCE [LARGE SCALE GENOMIC DNA]</scope>
    <source>
        <strain evidence="7">MA-KB16</strain>
    </source>
</reference>
<dbReference type="CDD" id="cd11528">
    <property type="entry name" value="NTP-PPase_MazG_Nterm"/>
    <property type="match status" value="1"/>
</dbReference>
<dbReference type="PATRIC" id="fig|2340.3.peg.1919"/>
<evidence type="ECO:0000313" key="8">
    <source>
        <dbReference type="Proteomes" id="UP000030856"/>
    </source>
</evidence>
<protein>
    <recommendedName>
        <fullName evidence="4">Nucleoside triphosphate pyrophosphohydrolase</fullName>
        <ecNumber evidence="3">3.6.1.8</ecNumber>
    </recommendedName>
</protein>
<evidence type="ECO:0000313" key="9">
    <source>
        <dbReference type="Proteomes" id="UP000190962"/>
    </source>
</evidence>
<dbReference type="InterPro" id="IPR011551">
    <property type="entry name" value="NTP_PyrPHydrolase_MazG"/>
</dbReference>
<dbReference type="eggNOG" id="COG3956">
    <property type="taxonomic scope" value="Bacteria"/>
</dbReference>
<sequence>MKSIEDLIELMARLRDPENGCPWDQEQTFATIAPYTIEEAYEVADSIHHNDMEGLKSELGDLLFQVVFHARMAEEQGAFNFSDVVTGIVDKMERRHPHVFGDAVVGSVDEQSEEWEKIKSAEKGGAASALDGVTLALPSLVRAEKLQRRASRVGFDWPDISGAIDKCHEELDEIKEALPSGDAAAIESEIGDMLFAVVNVARFAAVDAEMALADCNRRFTRRFQSVEAQAVDAGKKLEEFSLQELDSMWEEAKRRERADDSM</sequence>
<dbReference type="GO" id="GO:0006950">
    <property type="term" value="P:response to stress"/>
    <property type="evidence" value="ECO:0007669"/>
    <property type="project" value="UniProtKB-ARBA"/>
</dbReference>
<dbReference type="Gene3D" id="1.10.287.1080">
    <property type="entry name" value="MazG-like"/>
    <property type="match status" value="2"/>
</dbReference>
<dbReference type="GO" id="GO:0046076">
    <property type="term" value="P:dTTP catabolic process"/>
    <property type="evidence" value="ECO:0007669"/>
    <property type="project" value="TreeGrafter"/>
</dbReference>
<dbReference type="AlphaFoldDB" id="A0A0B0H9H6"/>
<feature type="domain" description="NTP pyrophosphohydrolase MazG-like" evidence="5">
    <location>
        <begin position="27"/>
        <end position="100"/>
    </location>
</feature>
<keyword evidence="8" id="KW-1185">Reference proteome</keyword>
<accession>A0A0B0H9H6</accession>
<evidence type="ECO:0000256" key="4">
    <source>
        <dbReference type="ARBA" id="ARBA00074799"/>
    </source>
</evidence>
<evidence type="ECO:0000313" key="7">
    <source>
        <dbReference type="EMBL" id="OOY35160.1"/>
    </source>
</evidence>
<dbReference type="GO" id="GO:0046047">
    <property type="term" value="P:TTP catabolic process"/>
    <property type="evidence" value="ECO:0007669"/>
    <property type="project" value="TreeGrafter"/>
</dbReference>
<dbReference type="Proteomes" id="UP000030856">
    <property type="component" value="Unassembled WGS sequence"/>
</dbReference>
<organism evidence="6 8">
    <name type="scientific">Solemya velum gill symbiont</name>
    <dbReference type="NCBI Taxonomy" id="2340"/>
    <lineage>
        <taxon>Bacteria</taxon>
        <taxon>Pseudomonadati</taxon>
        <taxon>Pseudomonadota</taxon>
        <taxon>Gammaproteobacteria</taxon>
        <taxon>sulfur-oxidizing symbionts</taxon>
    </lineage>
</organism>
<evidence type="ECO:0000256" key="3">
    <source>
        <dbReference type="ARBA" id="ARBA00066372"/>
    </source>
</evidence>
<comment type="catalytic activity">
    <reaction evidence="1">
        <text>ATP + H2O = AMP + diphosphate + H(+)</text>
        <dbReference type="Rhea" id="RHEA:14245"/>
        <dbReference type="ChEBI" id="CHEBI:15377"/>
        <dbReference type="ChEBI" id="CHEBI:15378"/>
        <dbReference type="ChEBI" id="CHEBI:30616"/>
        <dbReference type="ChEBI" id="CHEBI:33019"/>
        <dbReference type="ChEBI" id="CHEBI:456215"/>
        <dbReference type="EC" id="3.6.1.8"/>
    </reaction>
</comment>
<evidence type="ECO:0000256" key="2">
    <source>
        <dbReference type="ARBA" id="ARBA00061115"/>
    </source>
</evidence>
<dbReference type="InterPro" id="IPR048011">
    <property type="entry name" value="NTP-PPase_MazG-like_C"/>
</dbReference>
<comment type="similarity">
    <text evidence="2">Belongs to the nucleoside triphosphate pyrophosphohydrolase family.</text>
</comment>
<dbReference type="GO" id="GO:0046061">
    <property type="term" value="P:dATP catabolic process"/>
    <property type="evidence" value="ECO:0007669"/>
    <property type="project" value="TreeGrafter"/>
</dbReference>
<evidence type="ECO:0000259" key="5">
    <source>
        <dbReference type="Pfam" id="PF03819"/>
    </source>
</evidence>
<dbReference type="STRING" id="2340.JV46_06370"/>
<dbReference type="GO" id="GO:0047693">
    <property type="term" value="F:ATP diphosphatase activity"/>
    <property type="evidence" value="ECO:0007669"/>
    <property type="project" value="UniProtKB-EC"/>
</dbReference>
<dbReference type="FunFam" id="1.10.287.1080:FF:000003">
    <property type="entry name" value="Nucleoside triphosphate pyrophosphohydrolase"/>
    <property type="match status" value="1"/>
</dbReference>
<dbReference type="OrthoDB" id="9808939at2"/>
<dbReference type="GO" id="GO:0006203">
    <property type="term" value="P:dGTP catabolic process"/>
    <property type="evidence" value="ECO:0007669"/>
    <property type="project" value="TreeGrafter"/>
</dbReference>
<dbReference type="CDD" id="cd11529">
    <property type="entry name" value="NTP-PPase_MazG_Cterm"/>
    <property type="match status" value="1"/>
</dbReference>
<dbReference type="FunFam" id="1.10.287.1080:FF:000001">
    <property type="entry name" value="Nucleoside triphosphate pyrophosphohydrolase"/>
    <property type="match status" value="1"/>
</dbReference>
<dbReference type="PANTHER" id="PTHR30522">
    <property type="entry name" value="NUCLEOSIDE TRIPHOSPHATE PYROPHOSPHOHYDROLASE"/>
    <property type="match status" value="1"/>
</dbReference>
<dbReference type="InterPro" id="IPR004518">
    <property type="entry name" value="MazG-like_dom"/>
</dbReference>
<evidence type="ECO:0000313" key="6">
    <source>
        <dbReference type="EMBL" id="KHF25297.1"/>
    </source>
</evidence>
<comment type="caution">
    <text evidence="6">The sequence shown here is derived from an EMBL/GenBank/DDBJ whole genome shotgun (WGS) entry which is preliminary data.</text>
</comment>
<dbReference type="EMBL" id="JRAA01000002">
    <property type="protein sequence ID" value="KHF25297.1"/>
    <property type="molecule type" value="Genomic_DNA"/>
</dbReference>
<name>A0A0B0H9H6_SOVGS</name>
<dbReference type="GeneID" id="86991636"/>
<dbReference type="EMBL" id="MPNX01000007">
    <property type="protein sequence ID" value="OOY35160.1"/>
    <property type="molecule type" value="Genomic_DNA"/>
</dbReference>
<dbReference type="InterPro" id="IPR048015">
    <property type="entry name" value="NTP-PPase_MazG-like_N"/>
</dbReference>
<dbReference type="GO" id="GO:0046081">
    <property type="term" value="P:dUTP catabolic process"/>
    <property type="evidence" value="ECO:0007669"/>
    <property type="project" value="TreeGrafter"/>
</dbReference>
<proteinExistence type="inferred from homology"/>
<keyword evidence="6" id="KW-0378">Hydrolase</keyword>
<evidence type="ECO:0000256" key="1">
    <source>
        <dbReference type="ARBA" id="ARBA00052141"/>
    </source>
</evidence>
<dbReference type="RefSeq" id="WP_043117518.1">
    <property type="nucleotide sequence ID" value="NZ_JRAA01000002.1"/>
</dbReference>
<dbReference type="PANTHER" id="PTHR30522:SF0">
    <property type="entry name" value="NUCLEOSIDE TRIPHOSPHATE PYROPHOSPHOHYDROLASE"/>
    <property type="match status" value="1"/>
</dbReference>